<feature type="transmembrane region" description="Helical" evidence="9">
    <location>
        <begin position="7"/>
        <end position="27"/>
    </location>
</feature>
<keyword evidence="7 12" id="KW-0067">ATP-binding</keyword>
<dbReference type="InterPro" id="IPR004358">
    <property type="entry name" value="Sig_transdc_His_kin-like_C"/>
</dbReference>
<dbReference type="EC" id="2.7.13.3" evidence="2"/>
<evidence type="ECO:0000259" key="11">
    <source>
        <dbReference type="PROSITE" id="PS50112"/>
    </source>
</evidence>
<evidence type="ECO:0000259" key="10">
    <source>
        <dbReference type="PROSITE" id="PS50109"/>
    </source>
</evidence>
<dbReference type="PROSITE" id="PS50109">
    <property type="entry name" value="HIS_KIN"/>
    <property type="match status" value="1"/>
</dbReference>
<dbReference type="Pfam" id="PF02518">
    <property type="entry name" value="HATPase_c"/>
    <property type="match status" value="1"/>
</dbReference>
<reference evidence="12" key="1">
    <citation type="submission" date="2022-11" db="EMBL/GenBank/DDBJ databases">
        <title>Parathalassolutuus dongxingensis gen. nov., sp. nov., a novel member of family Oceanospirillaceae isolated from a coastal shrimp pond in Guangxi, China.</title>
        <authorList>
            <person name="Chen H."/>
        </authorList>
    </citation>
    <scope>NUCLEOTIDE SEQUENCE</scope>
    <source>
        <strain evidence="12">G-43</strain>
    </source>
</reference>
<dbReference type="InterPro" id="IPR035965">
    <property type="entry name" value="PAS-like_dom_sf"/>
</dbReference>
<dbReference type="GO" id="GO:0005524">
    <property type="term" value="F:ATP binding"/>
    <property type="evidence" value="ECO:0007669"/>
    <property type="project" value="UniProtKB-KW"/>
</dbReference>
<feature type="domain" description="Histidine kinase" evidence="10">
    <location>
        <begin position="396"/>
        <end position="638"/>
    </location>
</feature>
<keyword evidence="6" id="KW-0418">Kinase</keyword>
<dbReference type="PROSITE" id="PS50112">
    <property type="entry name" value="PAS"/>
    <property type="match status" value="1"/>
</dbReference>
<dbReference type="CDD" id="cd00082">
    <property type="entry name" value="HisKA"/>
    <property type="match status" value="1"/>
</dbReference>
<dbReference type="SUPFAM" id="SSF47384">
    <property type="entry name" value="Homodimeric domain of signal transducing histidine kinase"/>
    <property type="match status" value="1"/>
</dbReference>
<organism evidence="12 13">
    <name type="scientific">Parathalassolituus penaei</name>
    <dbReference type="NCBI Taxonomy" id="2997323"/>
    <lineage>
        <taxon>Bacteria</taxon>
        <taxon>Pseudomonadati</taxon>
        <taxon>Pseudomonadota</taxon>
        <taxon>Gammaproteobacteria</taxon>
        <taxon>Oceanospirillales</taxon>
        <taxon>Oceanospirillaceae</taxon>
        <taxon>Parathalassolituus</taxon>
    </lineage>
</organism>
<dbReference type="PANTHER" id="PTHR43065:SF42">
    <property type="entry name" value="TWO-COMPONENT SENSOR PPRA"/>
    <property type="match status" value="1"/>
</dbReference>
<dbReference type="RefSeq" id="WP_283172084.1">
    <property type="nucleotide sequence ID" value="NZ_JAPNOA010000006.1"/>
</dbReference>
<dbReference type="InterPro" id="IPR036890">
    <property type="entry name" value="HATPase_C_sf"/>
</dbReference>
<keyword evidence="3" id="KW-0597">Phosphoprotein</keyword>
<dbReference type="SUPFAM" id="SSF55874">
    <property type="entry name" value="ATPase domain of HSP90 chaperone/DNA topoisomerase II/histidine kinase"/>
    <property type="match status" value="1"/>
</dbReference>
<evidence type="ECO:0000256" key="6">
    <source>
        <dbReference type="ARBA" id="ARBA00022777"/>
    </source>
</evidence>
<dbReference type="InterPro" id="IPR000014">
    <property type="entry name" value="PAS"/>
</dbReference>
<dbReference type="Gene3D" id="3.30.450.20">
    <property type="entry name" value="PAS domain"/>
    <property type="match status" value="1"/>
</dbReference>
<keyword evidence="13" id="KW-1185">Reference proteome</keyword>
<evidence type="ECO:0000256" key="5">
    <source>
        <dbReference type="ARBA" id="ARBA00022741"/>
    </source>
</evidence>
<keyword evidence="8" id="KW-0902">Two-component regulatory system</keyword>
<dbReference type="PRINTS" id="PR00344">
    <property type="entry name" value="BCTRLSENSOR"/>
</dbReference>
<keyword evidence="9" id="KW-1133">Transmembrane helix</keyword>
<proteinExistence type="predicted"/>
<evidence type="ECO:0000256" key="2">
    <source>
        <dbReference type="ARBA" id="ARBA00012438"/>
    </source>
</evidence>
<dbReference type="SMART" id="SM00091">
    <property type="entry name" value="PAS"/>
    <property type="match status" value="1"/>
</dbReference>
<dbReference type="Gene3D" id="3.30.565.10">
    <property type="entry name" value="Histidine kinase-like ATPase, C-terminal domain"/>
    <property type="match status" value="1"/>
</dbReference>
<dbReference type="InterPro" id="IPR013767">
    <property type="entry name" value="PAS_fold"/>
</dbReference>
<feature type="domain" description="PAS" evidence="11">
    <location>
        <begin position="262"/>
        <end position="306"/>
    </location>
</feature>
<evidence type="ECO:0000256" key="4">
    <source>
        <dbReference type="ARBA" id="ARBA00022679"/>
    </source>
</evidence>
<dbReference type="InterPro" id="IPR036097">
    <property type="entry name" value="HisK_dim/P_sf"/>
</dbReference>
<name>A0A9X3EBX4_9GAMM</name>
<protein>
    <recommendedName>
        <fullName evidence="2">histidine kinase</fullName>
        <ecNumber evidence="2">2.7.13.3</ecNumber>
    </recommendedName>
</protein>
<evidence type="ECO:0000256" key="9">
    <source>
        <dbReference type="SAM" id="Phobius"/>
    </source>
</evidence>
<keyword evidence="9" id="KW-0812">Transmembrane</keyword>
<accession>A0A9X3EBX4</accession>
<dbReference type="InterPro" id="IPR003661">
    <property type="entry name" value="HisK_dim/P_dom"/>
</dbReference>
<keyword evidence="5" id="KW-0547">Nucleotide-binding</keyword>
<dbReference type="Pfam" id="PF00989">
    <property type="entry name" value="PAS"/>
    <property type="match status" value="1"/>
</dbReference>
<dbReference type="SUPFAM" id="SSF55785">
    <property type="entry name" value="PYP-like sensor domain (PAS domain)"/>
    <property type="match status" value="1"/>
</dbReference>
<evidence type="ECO:0000256" key="8">
    <source>
        <dbReference type="ARBA" id="ARBA00023012"/>
    </source>
</evidence>
<dbReference type="Proteomes" id="UP001150830">
    <property type="component" value="Unassembled WGS sequence"/>
</dbReference>
<dbReference type="SMART" id="SM00387">
    <property type="entry name" value="HATPase_c"/>
    <property type="match status" value="1"/>
</dbReference>
<dbReference type="SMART" id="SM00388">
    <property type="entry name" value="HisKA"/>
    <property type="match status" value="1"/>
</dbReference>
<dbReference type="EMBL" id="JAPNOA010000006">
    <property type="protein sequence ID" value="MCY0963865.1"/>
    <property type="molecule type" value="Genomic_DNA"/>
</dbReference>
<dbReference type="GO" id="GO:0006355">
    <property type="term" value="P:regulation of DNA-templated transcription"/>
    <property type="evidence" value="ECO:0007669"/>
    <property type="project" value="InterPro"/>
</dbReference>
<dbReference type="PANTHER" id="PTHR43065">
    <property type="entry name" value="SENSOR HISTIDINE KINASE"/>
    <property type="match status" value="1"/>
</dbReference>
<evidence type="ECO:0000256" key="1">
    <source>
        <dbReference type="ARBA" id="ARBA00000085"/>
    </source>
</evidence>
<evidence type="ECO:0000256" key="7">
    <source>
        <dbReference type="ARBA" id="ARBA00022840"/>
    </source>
</evidence>
<evidence type="ECO:0000313" key="13">
    <source>
        <dbReference type="Proteomes" id="UP001150830"/>
    </source>
</evidence>
<dbReference type="AlphaFoldDB" id="A0A9X3EBX4"/>
<evidence type="ECO:0000313" key="12">
    <source>
        <dbReference type="EMBL" id="MCY0963865.1"/>
    </source>
</evidence>
<dbReference type="Pfam" id="PF00512">
    <property type="entry name" value="HisKA"/>
    <property type="match status" value="1"/>
</dbReference>
<dbReference type="InterPro" id="IPR003594">
    <property type="entry name" value="HATPase_dom"/>
</dbReference>
<sequence>MLPRRRAMITMVGTVFLILMLSSLSFWHTANRIGRNHLAPEINQLLASTIQKALRHGETTPEQLQDIIKPWIEHHQLDAIRLQGPDGQLLQFQVASMRDPQSHQSTNMVDITLDSPQGLWLLTLSNHTSLPGYFIIETLTTLLVTVSLGSFLIFGMYLVIRRWQQRPYDDLRQQLLDARHADHSHTLRFDSNDPDLLPLVSALNDLYWSLHRRNADLLRAHRQADSARLRATLLAQESARINSDLEHEITVRSAMERQLSNTKALLDAILNAMPSALFALDQSGRLLLCNRQAELWLGQERQALAGFPLAKLIPELASWFEQQSQQPPHAENERLERVPLESLTEALVADCVMYRLEYEQPAVTVVRIDDIRQRLHMEELMVQSEKMLTVGGLAAGMAHEINNPLGAILQNLQNLRRRLGSELPANQRVAETVGLDLDALGRYLHEREIDGMMEHIRAAGERAATIIRTMLNFARRNSAHLEPQSLGLVINNAITVARNDLGLGAIELDLASDELLPAVPCIPGEIEQVLVNLLQNAQHALDGYEPPIADWAPRISVSTWREGMYACIAVEDNGPGVPGEHAGRIFEPFYTTKQVGKGTGLGLSVSYFIITAHHHGQMLYQPGKQHGACFMIRLPLVASLPKPIGV</sequence>
<comment type="caution">
    <text evidence="12">The sequence shown here is derived from an EMBL/GenBank/DDBJ whole genome shotgun (WGS) entry which is preliminary data.</text>
</comment>
<dbReference type="InterPro" id="IPR005467">
    <property type="entry name" value="His_kinase_dom"/>
</dbReference>
<comment type="catalytic activity">
    <reaction evidence="1">
        <text>ATP + protein L-histidine = ADP + protein N-phospho-L-histidine.</text>
        <dbReference type="EC" id="2.7.13.3"/>
    </reaction>
</comment>
<gene>
    <name evidence="12" type="ORF">OUO13_01510</name>
</gene>
<dbReference type="Gene3D" id="1.10.287.130">
    <property type="match status" value="1"/>
</dbReference>
<keyword evidence="9" id="KW-0472">Membrane</keyword>
<feature type="transmembrane region" description="Helical" evidence="9">
    <location>
        <begin position="133"/>
        <end position="160"/>
    </location>
</feature>
<keyword evidence="4" id="KW-0808">Transferase</keyword>
<dbReference type="GO" id="GO:0000155">
    <property type="term" value="F:phosphorelay sensor kinase activity"/>
    <property type="evidence" value="ECO:0007669"/>
    <property type="project" value="InterPro"/>
</dbReference>
<evidence type="ECO:0000256" key="3">
    <source>
        <dbReference type="ARBA" id="ARBA00022553"/>
    </source>
</evidence>